<keyword evidence="3" id="KW-1185">Reference proteome</keyword>
<dbReference type="AlphaFoldDB" id="A0A497XAC4"/>
<dbReference type="GO" id="GO:0016787">
    <property type="term" value="F:hydrolase activity"/>
    <property type="evidence" value="ECO:0007669"/>
    <property type="project" value="UniProtKB-KW"/>
</dbReference>
<dbReference type="OrthoDB" id="9814783at2"/>
<accession>A0A497XAC4</accession>
<gene>
    <name evidence="2" type="ORF">DFR35_2108</name>
</gene>
<evidence type="ECO:0000313" key="2">
    <source>
        <dbReference type="EMBL" id="RLJ63485.1"/>
    </source>
</evidence>
<reference evidence="2 3" key="1">
    <citation type="submission" date="2018-10" db="EMBL/GenBank/DDBJ databases">
        <title>Genomic Encyclopedia of Type Strains, Phase IV (KMG-IV): sequencing the most valuable type-strain genomes for metagenomic binning, comparative biology and taxonomic classification.</title>
        <authorList>
            <person name="Goeker M."/>
        </authorList>
    </citation>
    <scope>NUCLEOTIDE SEQUENCE [LARGE SCALE GENOMIC DNA]</scope>
    <source>
        <strain evidence="2 3">DSM 26916</strain>
    </source>
</reference>
<dbReference type="InterPro" id="IPR029033">
    <property type="entry name" value="His_PPase_superfam"/>
</dbReference>
<organism evidence="2 3">
    <name type="scientific">Sulfurisoma sediminicola</name>
    <dbReference type="NCBI Taxonomy" id="1381557"/>
    <lineage>
        <taxon>Bacteria</taxon>
        <taxon>Pseudomonadati</taxon>
        <taxon>Pseudomonadota</taxon>
        <taxon>Betaproteobacteria</taxon>
        <taxon>Nitrosomonadales</taxon>
        <taxon>Sterolibacteriaceae</taxon>
        <taxon>Sulfurisoma</taxon>
    </lineage>
</organism>
<dbReference type="Gene3D" id="3.40.50.1240">
    <property type="entry name" value="Phosphoglycerate mutase-like"/>
    <property type="match status" value="1"/>
</dbReference>
<dbReference type="EMBL" id="RCCI01000006">
    <property type="protein sequence ID" value="RLJ63485.1"/>
    <property type="molecule type" value="Genomic_DNA"/>
</dbReference>
<dbReference type="InterPro" id="IPR051021">
    <property type="entry name" value="Mito_Ser/Thr_phosphatase"/>
</dbReference>
<dbReference type="RefSeq" id="WP_121242306.1">
    <property type="nucleotide sequence ID" value="NZ_BHVV01000003.1"/>
</dbReference>
<name>A0A497XAC4_9PROT</name>
<sequence length="161" mass="17846">MDLILWRHAEAEEPKPGMSDMKRRLTPRGEKQARVVGRWLRQQLPKGTRILVSPAMRTQQTVLPLELPYDTDERIGPQATPTDLLTAAGWPNLPKAVLVVGHQPTLGALASLLVCGKEGVPMDTASHSFSIRKGAVWWISRKDKPGDDKTFLRAVIGPELL</sequence>
<dbReference type="InterPro" id="IPR013078">
    <property type="entry name" value="His_Pase_superF_clade-1"/>
</dbReference>
<keyword evidence="1" id="KW-0378">Hydrolase</keyword>
<evidence type="ECO:0000313" key="3">
    <source>
        <dbReference type="Proteomes" id="UP000268908"/>
    </source>
</evidence>
<proteinExistence type="predicted"/>
<comment type="caution">
    <text evidence="2">The sequence shown here is derived from an EMBL/GenBank/DDBJ whole genome shotgun (WGS) entry which is preliminary data.</text>
</comment>
<dbReference type="PANTHER" id="PTHR20935">
    <property type="entry name" value="PHOSPHOGLYCERATE MUTASE-RELATED"/>
    <property type="match status" value="1"/>
</dbReference>
<dbReference type="Pfam" id="PF00300">
    <property type="entry name" value="His_Phos_1"/>
    <property type="match status" value="1"/>
</dbReference>
<protein>
    <submittedName>
        <fullName evidence="2">Phosphohistidine phosphatase</fullName>
    </submittedName>
</protein>
<dbReference type="CDD" id="cd07067">
    <property type="entry name" value="HP_PGM_like"/>
    <property type="match status" value="1"/>
</dbReference>
<dbReference type="Proteomes" id="UP000268908">
    <property type="component" value="Unassembled WGS sequence"/>
</dbReference>
<dbReference type="PANTHER" id="PTHR20935:SF1">
    <property type="entry name" value="SLL1549 PROTEIN"/>
    <property type="match status" value="1"/>
</dbReference>
<evidence type="ECO:0000256" key="1">
    <source>
        <dbReference type="ARBA" id="ARBA00022801"/>
    </source>
</evidence>
<dbReference type="SUPFAM" id="SSF53254">
    <property type="entry name" value="Phosphoglycerate mutase-like"/>
    <property type="match status" value="1"/>
</dbReference>
<dbReference type="SMART" id="SM00855">
    <property type="entry name" value="PGAM"/>
    <property type="match status" value="1"/>
</dbReference>